<organism evidence="1 2">
    <name type="scientific">Sphingomonas citri</name>
    <dbReference type="NCBI Taxonomy" id="2862499"/>
    <lineage>
        <taxon>Bacteria</taxon>
        <taxon>Pseudomonadati</taxon>
        <taxon>Pseudomonadota</taxon>
        <taxon>Alphaproteobacteria</taxon>
        <taxon>Sphingomonadales</taxon>
        <taxon>Sphingomonadaceae</taxon>
        <taxon>Sphingomonas</taxon>
    </lineage>
</organism>
<comment type="caution">
    <text evidence="1">The sequence shown here is derived from an EMBL/GenBank/DDBJ whole genome shotgun (WGS) entry which is preliminary data.</text>
</comment>
<dbReference type="Gene3D" id="1.20.910.10">
    <property type="entry name" value="Heme oxygenase-like"/>
    <property type="match status" value="1"/>
</dbReference>
<dbReference type="RefSeq" id="WP_219749336.1">
    <property type="nucleotide sequence ID" value="NZ_JAHXZN010000005.1"/>
</dbReference>
<dbReference type="InterPro" id="IPR016084">
    <property type="entry name" value="Haem_Oase-like_multi-hlx"/>
</dbReference>
<protein>
    <submittedName>
        <fullName evidence="1">Biliverdin-producing heme oxygenase</fullName>
    </submittedName>
</protein>
<dbReference type="Proteomes" id="UP000759103">
    <property type="component" value="Unassembled WGS sequence"/>
</dbReference>
<dbReference type="InterPro" id="IPR016053">
    <property type="entry name" value="Haem_Oase-like"/>
</dbReference>
<evidence type="ECO:0000313" key="1">
    <source>
        <dbReference type="EMBL" id="MBW6531958.1"/>
    </source>
</evidence>
<accession>A0ABS7BQS5</accession>
<reference evidence="1 2" key="1">
    <citation type="submission" date="2021-07" db="EMBL/GenBank/DDBJ databases">
        <title>Sphingomonas sp.</title>
        <authorList>
            <person name="Feng G."/>
            <person name="Li J."/>
            <person name="Pan M."/>
        </authorList>
    </citation>
    <scope>NUCLEOTIDE SEQUENCE [LARGE SCALE GENOMIC DNA]</scope>
    <source>
        <strain evidence="1 2">RRHST34</strain>
    </source>
</reference>
<gene>
    <name evidence="1" type="ORF">KZ820_14545</name>
</gene>
<dbReference type="SUPFAM" id="SSF48613">
    <property type="entry name" value="Heme oxygenase-like"/>
    <property type="match status" value="1"/>
</dbReference>
<evidence type="ECO:0000313" key="2">
    <source>
        <dbReference type="Proteomes" id="UP000759103"/>
    </source>
</evidence>
<dbReference type="EMBL" id="JAHXZN010000005">
    <property type="protein sequence ID" value="MBW6531958.1"/>
    <property type="molecule type" value="Genomic_DNA"/>
</dbReference>
<name>A0ABS7BQS5_9SPHN</name>
<keyword evidence="2" id="KW-1185">Reference proteome</keyword>
<sequence length="200" mass="21441">MTTSPASPEPLPTRTQRLRLATDVAHRRLDDSIMALDPFGDRSRYARLLAIHRDFHALIAPLYAVPSLAALIPDLADRARLSAVEQDAADLHVPLAPPPPPRFAAEVPPDRGTAIGWLYVAEGSSLGAAILLKAAMTLGLGPTFGARHLAGHAEGRARHWRKFTAAVDAVVLSAEEEERAETGAREAFDAVAALVRRDVA</sequence>
<dbReference type="CDD" id="cd19166">
    <property type="entry name" value="HemeO-bac"/>
    <property type="match status" value="1"/>
</dbReference>
<proteinExistence type="predicted"/>
<dbReference type="Pfam" id="PF01126">
    <property type="entry name" value="Heme_oxygenase"/>
    <property type="match status" value="1"/>
</dbReference>